<evidence type="ECO:0000313" key="3">
    <source>
        <dbReference type="Proteomes" id="UP001152533"/>
    </source>
</evidence>
<evidence type="ECO:0000313" key="2">
    <source>
        <dbReference type="EMBL" id="CAI0654817.1"/>
    </source>
</evidence>
<comment type="caution">
    <text evidence="2">The sequence shown here is derived from an EMBL/GenBank/DDBJ whole genome shotgun (WGS) entry which is preliminary data.</text>
</comment>
<dbReference type="SUPFAM" id="SSF54695">
    <property type="entry name" value="POZ domain"/>
    <property type="match status" value="1"/>
</dbReference>
<keyword evidence="3" id="KW-1185">Reference proteome</keyword>
<accession>A0A9W4S9G3</accession>
<dbReference type="Gene3D" id="3.30.710.10">
    <property type="entry name" value="Potassium Channel Kv1.1, Chain A"/>
    <property type="match status" value="1"/>
</dbReference>
<dbReference type="InterPro" id="IPR011333">
    <property type="entry name" value="SKP1/BTB/POZ_sf"/>
</dbReference>
<name>A0A9W4S9G3_9PEZI</name>
<gene>
    <name evidence="2" type="ORF">CGXH109_LOCUS142132</name>
</gene>
<dbReference type="Pfam" id="PF00651">
    <property type="entry name" value="BTB"/>
    <property type="match status" value="1"/>
</dbReference>
<reference evidence="2" key="1">
    <citation type="submission" date="2022-08" db="EMBL/GenBank/DDBJ databases">
        <authorList>
            <person name="Giroux E."/>
            <person name="Giroux E."/>
        </authorList>
    </citation>
    <scope>NUCLEOTIDE SEQUENCE</scope>
    <source>
        <strain evidence="2">H1091258</strain>
    </source>
</reference>
<dbReference type="AlphaFoldDB" id="A0A9W4S9G3"/>
<proteinExistence type="predicted"/>
<feature type="domain" description="BTB" evidence="1">
    <location>
        <begin position="15"/>
        <end position="83"/>
    </location>
</feature>
<organism evidence="2 3">
    <name type="scientific">Colletotrichum noveboracense</name>
    <dbReference type="NCBI Taxonomy" id="2664923"/>
    <lineage>
        <taxon>Eukaryota</taxon>
        <taxon>Fungi</taxon>
        <taxon>Dikarya</taxon>
        <taxon>Ascomycota</taxon>
        <taxon>Pezizomycotina</taxon>
        <taxon>Sordariomycetes</taxon>
        <taxon>Hypocreomycetidae</taxon>
        <taxon>Glomerellales</taxon>
        <taxon>Glomerellaceae</taxon>
        <taxon>Colletotrichum</taxon>
        <taxon>Colletotrichum gloeosporioides species complex</taxon>
    </lineage>
</organism>
<dbReference type="EMBL" id="CAMGZC010002385">
    <property type="protein sequence ID" value="CAI0654817.1"/>
    <property type="molecule type" value="Genomic_DNA"/>
</dbReference>
<dbReference type="Proteomes" id="UP001152533">
    <property type="component" value="Unassembled WGS sequence"/>
</dbReference>
<evidence type="ECO:0000259" key="1">
    <source>
        <dbReference type="PROSITE" id="PS50097"/>
    </source>
</evidence>
<dbReference type="InterPro" id="IPR000210">
    <property type="entry name" value="BTB/POZ_dom"/>
</dbReference>
<sequence length="250" mass="28898">MSTGSRRMLQTGKDGDFRLAQGRRSIRVRRSILVQHSEYFAKLFKHGLPSRKAVDRGRLEIPAEYDLKLVRILMDCLYRGETEWVFPKDDIRKNVELWMLAEWLNIEYATHTIELNLLEILSTMDMKYRAAKPWILELVFHHQKCGNSTVGIMIAEAALAVRYTTGKPDLIPCLDEMRIAFPTLKREMDSWEASYRMQPKHNLGSGGFGWSDEAVIALEPLRRHKTEGYLAIPFTDLDLVSHVYEVALTD</sequence>
<dbReference type="PROSITE" id="PS50097">
    <property type="entry name" value="BTB"/>
    <property type="match status" value="1"/>
</dbReference>
<protein>
    <recommendedName>
        <fullName evidence="1">BTB domain-containing protein</fullName>
    </recommendedName>
</protein>